<dbReference type="EMBL" id="CP000575">
    <property type="protein sequence ID" value="ABN69308.1"/>
    <property type="molecule type" value="Genomic_DNA"/>
</dbReference>
<reference evidence="4 5" key="2">
    <citation type="journal article" date="2009" name="Stand. Genomic Sci.">
        <title>Complete genome sequence of Staphylothermus marinus Stetter and Fiala 1986 type strain F1.</title>
        <authorList>
            <person name="Anderson I.J."/>
            <person name="Sun H."/>
            <person name="Lapidus A."/>
            <person name="Copeland A."/>
            <person name="Glavina Del Rio T."/>
            <person name="Tice H."/>
            <person name="Dalin E."/>
            <person name="Lucas S."/>
            <person name="Barry K."/>
            <person name="Land M."/>
            <person name="Richardson P."/>
            <person name="Huber H."/>
            <person name="Kyrpides N.C."/>
        </authorList>
    </citation>
    <scope>NUCLEOTIDE SEQUENCE [LARGE SCALE GENOMIC DNA]</scope>
    <source>
        <strain evidence="5">ATCC 43588 / DSM 3639 / JCM 9404 / F1</strain>
    </source>
</reference>
<dbReference type="Proteomes" id="UP000000254">
    <property type="component" value="Chromosome"/>
</dbReference>
<proteinExistence type="inferred from homology"/>
<evidence type="ECO:0000313" key="5">
    <source>
        <dbReference type="Proteomes" id="UP000000254"/>
    </source>
</evidence>
<accession>A3DKZ8</accession>
<dbReference type="PANTHER" id="PTHR37170:SF1">
    <property type="entry name" value="GLUTAREDOXIN-LIKE PROTEIN"/>
    <property type="match status" value="1"/>
</dbReference>
<keyword evidence="5" id="KW-1185">Reference proteome</keyword>
<comment type="similarity">
    <text evidence="1">Belongs to the glutaredoxin family.</text>
</comment>
<evidence type="ECO:0000256" key="1">
    <source>
        <dbReference type="ARBA" id="ARBA00007787"/>
    </source>
</evidence>
<feature type="region of interest" description="Disordered" evidence="2">
    <location>
        <begin position="35"/>
        <end position="67"/>
    </location>
</feature>
<feature type="compositionally biased region" description="Basic residues" evidence="2">
    <location>
        <begin position="54"/>
        <end position="67"/>
    </location>
</feature>
<organism evidence="4 5">
    <name type="scientific">Staphylothermus marinus (strain ATCC 43588 / DSM 3639 / JCM 9404 / F1)</name>
    <dbReference type="NCBI Taxonomy" id="399550"/>
    <lineage>
        <taxon>Archaea</taxon>
        <taxon>Thermoproteota</taxon>
        <taxon>Thermoprotei</taxon>
        <taxon>Desulfurococcales</taxon>
        <taxon>Desulfurococcaceae</taxon>
        <taxon>Staphylothermus</taxon>
    </lineage>
</organism>
<dbReference type="PANTHER" id="PTHR37170">
    <property type="entry name" value="GLUTAREDOXIN-RELATED"/>
    <property type="match status" value="1"/>
</dbReference>
<dbReference type="Gene3D" id="3.40.30.10">
    <property type="entry name" value="Glutaredoxin"/>
    <property type="match status" value="2"/>
</dbReference>
<evidence type="ECO:0000256" key="2">
    <source>
        <dbReference type="SAM" id="MobiDB-lite"/>
    </source>
</evidence>
<dbReference type="AlphaFoldDB" id="A3DKZ8"/>
<evidence type="ECO:0000259" key="3">
    <source>
        <dbReference type="Pfam" id="PF13192"/>
    </source>
</evidence>
<feature type="domain" description="Thioredoxin-like fold" evidence="3">
    <location>
        <begin position="165"/>
        <end position="223"/>
    </location>
</feature>
<dbReference type="InterPro" id="IPR012336">
    <property type="entry name" value="Thioredoxin-like_fold"/>
</dbReference>
<dbReference type="STRING" id="399550.Smar_0195"/>
<name>A3DKZ8_STAMF</name>
<dbReference type="eggNOG" id="arCOG01218">
    <property type="taxonomic scope" value="Archaea"/>
</dbReference>
<dbReference type="KEGG" id="smr:Smar_0195"/>
<gene>
    <name evidence="4" type="ordered locus">Smar_0195</name>
</gene>
<dbReference type="RefSeq" id="WP_011838499.1">
    <property type="nucleotide sequence ID" value="NC_009033.1"/>
</dbReference>
<dbReference type="GeneID" id="4907485"/>
<reference evidence="5" key="1">
    <citation type="journal article" date="2009" name="BMC Genomics">
        <title>The complete genome sequence of Staphylothermus marinus reveals differences in sulfur metabolism among heterotrophic Crenarchaeota.</title>
        <authorList>
            <person name="Anderson I.J."/>
            <person name="Dharmarajan L."/>
            <person name="Rodriguez J."/>
            <person name="Hooper S."/>
            <person name="Porat I."/>
            <person name="Ulrich L.E."/>
            <person name="Elkins J.G."/>
            <person name="Mavromatis K."/>
            <person name="Sun H."/>
            <person name="Land M."/>
            <person name="Lapidus A."/>
            <person name="Lucas S."/>
            <person name="Barry K."/>
            <person name="Huber H."/>
            <person name="Zhulin I.B."/>
            <person name="Whitman W.B."/>
            <person name="Mukhopadhyay B."/>
            <person name="Woese C."/>
            <person name="Bristow J."/>
            <person name="Kyrpides N."/>
        </authorList>
    </citation>
    <scope>NUCLEOTIDE SEQUENCE [LARGE SCALE GENOMIC DNA]</scope>
    <source>
        <strain evidence="5">ATCC 43588 / DSM 3639 / JCM 9404 / F1</strain>
    </source>
</reference>
<dbReference type="SUPFAM" id="SSF52833">
    <property type="entry name" value="Thioredoxin-like"/>
    <property type="match status" value="2"/>
</dbReference>
<protein>
    <submittedName>
        <fullName evidence="4">Glutaredoxin-like protein</fullName>
    </submittedName>
</protein>
<dbReference type="Pfam" id="PF13192">
    <property type="entry name" value="Thioredoxin_3"/>
    <property type="match status" value="1"/>
</dbReference>
<sequence>MSADELFDEETKQALKQIFQQFQRKVVDYLVVEKGSESNPDPNDPDDEHEHTATHIHPHPHVHHHHGCPTCGEAEILAKALMELADGKLEFKIIDKNSEEAKQLHTRYVPAFIYGSPKKNIRYYGLPSGQEFAPFIYVHLYIANNDIKLPENVIEEAKKIDVPLHIKIFVTPECPYCPLTVDAFNQLALINDKILVETIEAIELPLEADMYNVAYVPDVIITDPDKMDEYGVEPVERINGYMPIEEAINIVKYAAEKLKEMKKQG</sequence>
<dbReference type="OrthoDB" id="35385at2157"/>
<dbReference type="InterPro" id="IPR036249">
    <property type="entry name" value="Thioredoxin-like_sf"/>
</dbReference>
<dbReference type="HOGENOM" id="CLU_082677_0_0_2"/>
<evidence type="ECO:0000313" key="4">
    <source>
        <dbReference type="EMBL" id="ABN69308.1"/>
    </source>
</evidence>